<reference evidence="2" key="1">
    <citation type="submission" date="2022-03" db="EMBL/GenBank/DDBJ databases">
        <authorList>
            <person name="Lindestad O."/>
        </authorList>
    </citation>
    <scope>NUCLEOTIDE SEQUENCE</scope>
</reference>
<dbReference type="GO" id="GO:0005634">
    <property type="term" value="C:nucleus"/>
    <property type="evidence" value="ECO:0007669"/>
    <property type="project" value="TreeGrafter"/>
</dbReference>
<dbReference type="InterPro" id="IPR013761">
    <property type="entry name" value="SAM/pointed_sf"/>
</dbReference>
<evidence type="ECO:0000313" key="2">
    <source>
        <dbReference type="EMBL" id="CAH2256752.1"/>
    </source>
</evidence>
<accession>A0A8S4S6N0</accession>
<gene>
    <name evidence="2" type="primary">jg10973</name>
    <name evidence="2" type="ORF">PAEG_LOCUS23006</name>
</gene>
<dbReference type="CDD" id="cd09531">
    <property type="entry name" value="SAM_CS047"/>
    <property type="match status" value="1"/>
</dbReference>
<dbReference type="PANTHER" id="PTHR21359:SF1">
    <property type="entry name" value="DUF5577 DOMAIN-CONTAINING PROTEIN"/>
    <property type="match status" value="1"/>
</dbReference>
<dbReference type="PANTHER" id="PTHR21359">
    <property type="entry name" value="DUF5577 DOMAIN-CONTAINING PROTEIN"/>
    <property type="match status" value="1"/>
</dbReference>
<comment type="caution">
    <text evidence="2">The sequence shown here is derived from an EMBL/GenBank/DDBJ whole genome shotgun (WGS) entry which is preliminary data.</text>
</comment>
<dbReference type="InterPro" id="IPR039161">
    <property type="entry name" value="C19orf47-like"/>
</dbReference>
<dbReference type="SUPFAM" id="SSF47769">
    <property type="entry name" value="SAM/Pointed domain"/>
    <property type="match status" value="1"/>
</dbReference>
<dbReference type="Gene3D" id="1.10.150.50">
    <property type="entry name" value="Transcription Factor, Ets-1"/>
    <property type="match status" value="1"/>
</dbReference>
<evidence type="ECO:0000256" key="1">
    <source>
        <dbReference type="SAM" id="MobiDB-lite"/>
    </source>
</evidence>
<organism evidence="2 3">
    <name type="scientific">Pararge aegeria aegeria</name>
    <dbReference type="NCBI Taxonomy" id="348720"/>
    <lineage>
        <taxon>Eukaryota</taxon>
        <taxon>Metazoa</taxon>
        <taxon>Ecdysozoa</taxon>
        <taxon>Arthropoda</taxon>
        <taxon>Hexapoda</taxon>
        <taxon>Insecta</taxon>
        <taxon>Pterygota</taxon>
        <taxon>Neoptera</taxon>
        <taxon>Endopterygota</taxon>
        <taxon>Lepidoptera</taxon>
        <taxon>Glossata</taxon>
        <taxon>Ditrysia</taxon>
        <taxon>Papilionoidea</taxon>
        <taxon>Nymphalidae</taxon>
        <taxon>Satyrinae</taxon>
        <taxon>Satyrini</taxon>
        <taxon>Parargina</taxon>
        <taxon>Pararge</taxon>
    </lineage>
</organism>
<sequence length="370" mass="40662">MSGSQKLDPNMTGVWVNFFTAAGIPSEVSATYALTFTENRIQNDMLLDLNKEYLRDMGIIRMGDIIAILRHAKQVHESTARDRVLSTTAVSNKVPVAAVTGRSTVTQPSSPASRMLEHYTRNSHTPDTSPVRASQPKRKSNEMATDDMSIKKARLIRFGSPTPANSAPKEAPTSKTVFARLGNSDQVPQKPSTVLKSVPQKPVPKQVFSRLGAKDRPEKEAVPKEKDALKYEGVLKSVPATKKTFTVTTGLNNVRKIAVGTMRADEAPISVKEKLAIVKTKATVSIKDKLGFIKTSNKSVKFSNHVEYKEIEPITTNTLAKPIITNVFNKPERRLSMPEANNGVKARLGLKNENNNKFTINPGVFNRLGV</sequence>
<feature type="region of interest" description="Disordered" evidence="1">
    <location>
        <begin position="119"/>
        <end position="151"/>
    </location>
</feature>
<dbReference type="InterPro" id="IPR040772">
    <property type="entry name" value="C19orf47_SAM"/>
</dbReference>
<name>A0A8S4S6N0_9NEOP</name>
<feature type="compositionally biased region" description="Polar residues" evidence="1">
    <location>
        <begin position="122"/>
        <end position="132"/>
    </location>
</feature>
<evidence type="ECO:0000313" key="3">
    <source>
        <dbReference type="Proteomes" id="UP000838756"/>
    </source>
</evidence>
<proteinExistence type="predicted"/>
<dbReference type="AlphaFoldDB" id="A0A8S4S6N0"/>
<dbReference type="Proteomes" id="UP000838756">
    <property type="component" value="Unassembled WGS sequence"/>
</dbReference>
<dbReference type="Pfam" id="PF18017">
    <property type="entry name" value="SAM_4"/>
    <property type="match status" value="1"/>
</dbReference>
<keyword evidence="3" id="KW-1185">Reference proteome</keyword>
<dbReference type="OrthoDB" id="10067653at2759"/>
<dbReference type="EMBL" id="CAKXAJ010026113">
    <property type="protein sequence ID" value="CAH2256752.1"/>
    <property type="molecule type" value="Genomic_DNA"/>
</dbReference>
<protein>
    <submittedName>
        <fullName evidence="2">Jg10973 protein</fullName>
    </submittedName>
</protein>